<gene>
    <name evidence="7" type="ORF">ACFOZ4_25100</name>
</gene>
<keyword evidence="3 5" id="KW-0238">DNA-binding</keyword>
<sequence length="1016" mass="109295">MRFGVLGPVVAYGIGGAVELGPTRQRTVLATLLVEPGIAATPEQLIDRVWGERPPQRSRQTLHTYLSRLRTALEAADGPALARRGRGYLLDADPETVDLHRFRKLVAGARSADDAVAAGLWRGALDLWRGTPFDDVDSDWLDAIAAGLERERWAAVLDRNDLLLRTGDHAIVLAGLTAASNDHPLDERLAGQHLLALYAAGRQADALAHYRALRQRLVDDIGSEPGPVLRELHQRILNQDPRLIRGEPETSRERTQVASAVVPAVVPAQLPADVAGFTGRAAELDRLDTFLSPEGGVPEQAMKIAVIGGTAGVGKTTLAVHWAHRVRARFPDGQLYVNLRGYDPEQPMATGDALARFLTALGLTSHNVPLAEDDRAARFRSEVAGKRMLIVLDNAAGVRQVRSLLPGSGSCLVVVTSRDSLAGLVAVDGAYRLDLGLLTITEAVDLLNRLIGRRAEEEPVATALLAEQCARLSLALRVAAELAVSRPDSTLAELNAELTDRQSRLDLLDPGGDPYAAVREVFSWSIHHLPTAALETFRLLGLHPGPDIDPYAVAALTGVPIDQARQNLAVLARAHLVHRSAPNRYGLHDLLRAYAGSLANLHLTRDERENATGRLLDFYRAAATAAMDCLHPAEASHRPPRIPSSATIPDLTTPDAAGAWLDAERFCLIAVAAHVAACGKYSYVVALARIVHRYLIDTHLTEAIALGDQARRSAEGTDDPSALAHALRLLGAAYSRMSQVDLALECQQGSLAHARRAGDPLAETLAYLGLGVALSHLGRGAESMAQTREAIAVATKADDALGEAIAFNNLAVLLQQHGRYAEAGEHQREALRRFRDLDARRFQANALTNLGVIETRLGDLAAAADHFDASLVILHELSTPIVEAHTLDKLGMLLLRLGDAPAASERFRQAVQLFHQVGVPAAEAGSLNGMGEAALRQGRPEDALALYRRALAMAEQIRGFHQEAQAHLGMGHVLRALDDEDRARAHFETALELYTGLGMPEADDARTALAEPTAKA</sequence>
<keyword evidence="8" id="KW-1185">Reference proteome</keyword>
<dbReference type="Gene3D" id="1.10.10.10">
    <property type="entry name" value="Winged helix-like DNA-binding domain superfamily/Winged helix DNA-binding domain"/>
    <property type="match status" value="1"/>
</dbReference>
<dbReference type="InterPro" id="IPR019734">
    <property type="entry name" value="TPR_rpt"/>
</dbReference>
<dbReference type="InterPro" id="IPR027417">
    <property type="entry name" value="P-loop_NTPase"/>
</dbReference>
<evidence type="ECO:0000256" key="3">
    <source>
        <dbReference type="ARBA" id="ARBA00023125"/>
    </source>
</evidence>
<dbReference type="Gene3D" id="3.40.50.300">
    <property type="entry name" value="P-loop containing nucleotide triphosphate hydrolases"/>
    <property type="match status" value="1"/>
</dbReference>
<dbReference type="SMART" id="SM01043">
    <property type="entry name" value="BTAD"/>
    <property type="match status" value="1"/>
</dbReference>
<accession>A0ABV8LS81</accession>
<dbReference type="PANTHER" id="PTHR35807">
    <property type="entry name" value="TRANSCRIPTIONAL REGULATOR REDD-RELATED"/>
    <property type="match status" value="1"/>
</dbReference>
<evidence type="ECO:0000313" key="8">
    <source>
        <dbReference type="Proteomes" id="UP001595816"/>
    </source>
</evidence>
<dbReference type="InterPro" id="IPR002182">
    <property type="entry name" value="NB-ARC"/>
</dbReference>
<keyword evidence="4" id="KW-0804">Transcription</keyword>
<evidence type="ECO:0000313" key="7">
    <source>
        <dbReference type="EMBL" id="MFC4133905.1"/>
    </source>
</evidence>
<dbReference type="SMART" id="SM00862">
    <property type="entry name" value="Trans_reg_C"/>
    <property type="match status" value="1"/>
</dbReference>
<comment type="similarity">
    <text evidence="1">Belongs to the AfsR/DnrI/RedD regulatory family.</text>
</comment>
<dbReference type="PANTHER" id="PTHR35807:SF1">
    <property type="entry name" value="TRANSCRIPTIONAL REGULATOR REDD"/>
    <property type="match status" value="1"/>
</dbReference>
<evidence type="ECO:0000256" key="4">
    <source>
        <dbReference type="ARBA" id="ARBA00023163"/>
    </source>
</evidence>
<protein>
    <submittedName>
        <fullName evidence="7">Tetratricopeptide repeat protein</fullName>
    </submittedName>
</protein>
<dbReference type="Pfam" id="PF03704">
    <property type="entry name" value="BTAD"/>
    <property type="match status" value="1"/>
</dbReference>
<proteinExistence type="inferred from homology"/>
<dbReference type="SUPFAM" id="SSF48452">
    <property type="entry name" value="TPR-like"/>
    <property type="match status" value="3"/>
</dbReference>
<dbReference type="CDD" id="cd15831">
    <property type="entry name" value="BTAD"/>
    <property type="match status" value="1"/>
</dbReference>
<feature type="DNA-binding region" description="OmpR/PhoB-type" evidence="5">
    <location>
        <begin position="1"/>
        <end position="92"/>
    </location>
</feature>
<reference evidence="8" key="1">
    <citation type="journal article" date="2019" name="Int. J. Syst. Evol. Microbiol.">
        <title>The Global Catalogue of Microorganisms (GCM) 10K type strain sequencing project: providing services to taxonomists for standard genome sequencing and annotation.</title>
        <authorList>
            <consortium name="The Broad Institute Genomics Platform"/>
            <consortium name="The Broad Institute Genome Sequencing Center for Infectious Disease"/>
            <person name="Wu L."/>
            <person name="Ma J."/>
        </authorList>
    </citation>
    <scope>NUCLEOTIDE SEQUENCE [LARGE SCALE GENOMIC DNA]</scope>
    <source>
        <strain evidence="8">CGMCC 4.7289</strain>
    </source>
</reference>
<dbReference type="InterPro" id="IPR051677">
    <property type="entry name" value="AfsR-DnrI-RedD_regulator"/>
</dbReference>
<dbReference type="RefSeq" id="WP_253761895.1">
    <property type="nucleotide sequence ID" value="NZ_JAMZDZ010000001.1"/>
</dbReference>
<dbReference type="Pfam" id="PF00486">
    <property type="entry name" value="Trans_reg_C"/>
    <property type="match status" value="1"/>
</dbReference>
<dbReference type="InterPro" id="IPR016032">
    <property type="entry name" value="Sig_transdc_resp-reg_C-effctor"/>
</dbReference>
<dbReference type="InterPro" id="IPR011990">
    <property type="entry name" value="TPR-like_helical_dom_sf"/>
</dbReference>
<dbReference type="InterPro" id="IPR001867">
    <property type="entry name" value="OmpR/PhoB-type_DNA-bd"/>
</dbReference>
<dbReference type="PRINTS" id="PR00364">
    <property type="entry name" value="DISEASERSIST"/>
</dbReference>
<dbReference type="Pfam" id="PF13424">
    <property type="entry name" value="TPR_12"/>
    <property type="match status" value="3"/>
</dbReference>
<evidence type="ECO:0000256" key="5">
    <source>
        <dbReference type="PROSITE-ProRule" id="PRU01091"/>
    </source>
</evidence>
<evidence type="ECO:0000256" key="2">
    <source>
        <dbReference type="ARBA" id="ARBA00023015"/>
    </source>
</evidence>
<name>A0ABV8LS81_9ACTN</name>
<feature type="domain" description="OmpR/PhoB-type" evidence="6">
    <location>
        <begin position="1"/>
        <end position="92"/>
    </location>
</feature>
<dbReference type="Gene3D" id="1.25.40.10">
    <property type="entry name" value="Tetratricopeptide repeat domain"/>
    <property type="match status" value="2"/>
</dbReference>
<evidence type="ECO:0000259" key="6">
    <source>
        <dbReference type="PROSITE" id="PS51755"/>
    </source>
</evidence>
<evidence type="ECO:0000256" key="1">
    <source>
        <dbReference type="ARBA" id="ARBA00005820"/>
    </source>
</evidence>
<dbReference type="InterPro" id="IPR005158">
    <property type="entry name" value="BTAD"/>
</dbReference>
<keyword evidence="2" id="KW-0805">Transcription regulation</keyword>
<dbReference type="EMBL" id="JBHSAY010000015">
    <property type="protein sequence ID" value="MFC4133905.1"/>
    <property type="molecule type" value="Genomic_DNA"/>
</dbReference>
<dbReference type="SUPFAM" id="SSF52540">
    <property type="entry name" value="P-loop containing nucleoside triphosphate hydrolases"/>
    <property type="match status" value="1"/>
</dbReference>
<dbReference type="InterPro" id="IPR036388">
    <property type="entry name" value="WH-like_DNA-bd_sf"/>
</dbReference>
<dbReference type="PROSITE" id="PS51755">
    <property type="entry name" value="OMPR_PHOB"/>
    <property type="match status" value="1"/>
</dbReference>
<organism evidence="7 8">
    <name type="scientific">Hamadaea flava</name>
    <dbReference type="NCBI Taxonomy" id="1742688"/>
    <lineage>
        <taxon>Bacteria</taxon>
        <taxon>Bacillati</taxon>
        <taxon>Actinomycetota</taxon>
        <taxon>Actinomycetes</taxon>
        <taxon>Micromonosporales</taxon>
        <taxon>Micromonosporaceae</taxon>
        <taxon>Hamadaea</taxon>
    </lineage>
</organism>
<comment type="caution">
    <text evidence="7">The sequence shown here is derived from an EMBL/GenBank/DDBJ whole genome shotgun (WGS) entry which is preliminary data.</text>
</comment>
<dbReference type="SUPFAM" id="SSF46894">
    <property type="entry name" value="C-terminal effector domain of the bipartite response regulators"/>
    <property type="match status" value="1"/>
</dbReference>
<dbReference type="SMART" id="SM00028">
    <property type="entry name" value="TPR"/>
    <property type="match status" value="7"/>
</dbReference>
<dbReference type="Pfam" id="PF00931">
    <property type="entry name" value="NB-ARC"/>
    <property type="match status" value="1"/>
</dbReference>
<dbReference type="Proteomes" id="UP001595816">
    <property type="component" value="Unassembled WGS sequence"/>
</dbReference>